<keyword evidence="2" id="KW-0472">Membrane</keyword>
<evidence type="ECO:0000313" key="3">
    <source>
        <dbReference type="EMBL" id="GIX64872.1"/>
    </source>
</evidence>
<name>A0AAV4LZ24_BABCB</name>
<dbReference type="RefSeq" id="XP_067716941.1">
    <property type="nucleotide sequence ID" value="XM_067860840.1"/>
</dbReference>
<feature type="region of interest" description="Disordered" evidence="1">
    <location>
        <begin position="292"/>
        <end position="321"/>
    </location>
</feature>
<reference evidence="3 4" key="1">
    <citation type="submission" date="2021-06" db="EMBL/GenBank/DDBJ databases">
        <title>Genome sequence of Babesia caballi.</title>
        <authorList>
            <person name="Yamagishi J."/>
            <person name="Kidaka T."/>
            <person name="Ochi A."/>
        </authorList>
    </citation>
    <scope>NUCLEOTIDE SEQUENCE [LARGE SCALE GENOMIC DNA]</scope>
    <source>
        <strain evidence="3">USDA-D6B2</strain>
    </source>
</reference>
<feature type="transmembrane region" description="Helical" evidence="2">
    <location>
        <begin position="109"/>
        <end position="130"/>
    </location>
</feature>
<protein>
    <submittedName>
        <fullName evidence="3">Uncharacterized protein</fullName>
    </submittedName>
</protein>
<sequence length="1503" mass="164407">MGVLKKNSLTEWPEDLKDVIDWFLRVGGKDFKTQLQSAIEKLASFTEATKGLGTFHIEGLFDSVTKALQHLIGYDGMYQLYDKGIALQSGYTSSYGSAKWDGDSKNTQTCALIFLGTVPIVYLVMSYIYWRCSESHGKGDWCTHNINGVSQALVQFMSAMGFTSTQLSESMMGNKVAKLLAEEGIHCFSELTKAQKSTYDAFLKNLEQNAIGSAINHPLASCHKLATAYFESQKTNASEVTDAINKLKTKFEEFSQNSEITQSTALMPNPYEPLKELITQLLSAVQKFQPKEPEQFGQGVHHGVNEGGAPTPQPSPAGPVAGTLTTPGLGGGAAAAYLFNFGGAKTLVNGLLRIDTHSSAPADLSFGCSSNLKEAIDWILRVTGKDGQTTGGDGTQQLATAVAELLGGVQSSSSELQKKFQEIKNALNSGSGTGLIAKLADGLQQFIGYKDNNKNGLIGVDGIAVSNDPLERLRDGVLGFWIGVLGELKRYNAALQLNMNDKEVGDAIETCNAAVGGGLSIFDAAVKKVKPVIENVDGQSIREFVSKLKIVNDFQSQNGLKGFASNVEEYLKAVLEAVKTKASSISEVDTLKSKLETLLTKLKKLEANTPLDVTSGATNGIKNEIGNVNSGSVSLKSKIANVNDSAAYALVEIVIAGTNGFLWQLRRKYASLYQGSQWPTTHNDPQTCTKIFLSCVPFIWSALSYLCWRCNLVSDQGGFKDLTLSGGDAKEFMFTMGYTNLNQISGQKMGSDVFATAMKGFKDFKEGMDSAGSKARGRASKLHGSSQTTTFPEFLHELEKQVTRISTSIGSSAQNNFMSLSYLLAKCYFKGVHLTSLQSRGRPSTIREMLYWIAGLPFAPGYESLKAHISGIFKDVLGNHTAADPSKLRLPVAVSGSSRKGDFISPASVTTYLTTTACTIPNTLAFLQGRSDASGPLLHSVFSNSMKFKYPASGAALFSELCDYAYALKSHLSFLHQQCKGKYSEGFGWRHCKYGRTVNNVMPNGDSAPAWICTVYQCTDAATCYHNGKSGSAANECYHNDATKTKGCGDPQGKPSPLQGFLTDNLKGFRLNSSDSISTHLDNHSPGSMCHVKMGFTADALLNATLMGFYLHHPLNFLSGNPNTPLPQLCDQLTCLSRRTPRNLSDLFGFYWHMVGQLFSDELIIHDLKSVIKQNPYSVEDFITMFKTKLRSRRSTRASAPEKSGFVKFLESMGQTIPFLYQLFTFDESKFLPDLIFDLAQHCHRRHVGSNGTSVTHTNPSGKSCSNPNDLWSLYQPVSNTGNMSDCKSGTCGGYLRPLTHALGSAFAPKHASTYLSWFLYLTEDLQEWLNELKRQFQQLKCVNCSTCSNQGNCHGGPTQQCSCPSVVQCSGVLPILYANGFSFHNAYSLKGGMKGSDQTKRTCKKFHDQLSAVLVQNERTPLFKLLLTIDEFLYLFRFYFFYNLSTFWIIYVCIVLHIYFLRADLLHVKSHVHLPSSHGIPPIGLLTTGKQLPMTKLTYITP</sequence>
<accession>A0AAV4LZ24</accession>
<evidence type="ECO:0000256" key="2">
    <source>
        <dbReference type="SAM" id="Phobius"/>
    </source>
</evidence>
<feature type="transmembrane region" description="Helical" evidence="2">
    <location>
        <begin position="1440"/>
        <end position="1462"/>
    </location>
</feature>
<dbReference type="EMBL" id="BPLF01000003">
    <property type="protein sequence ID" value="GIX64872.1"/>
    <property type="molecule type" value="Genomic_DNA"/>
</dbReference>
<gene>
    <name evidence="3" type="ORF">BcabD6B2_43070</name>
</gene>
<keyword evidence="4" id="KW-1185">Reference proteome</keyword>
<dbReference type="Proteomes" id="UP001497744">
    <property type="component" value="Unassembled WGS sequence"/>
</dbReference>
<organism evidence="3 4">
    <name type="scientific">Babesia caballi</name>
    <dbReference type="NCBI Taxonomy" id="5871"/>
    <lineage>
        <taxon>Eukaryota</taxon>
        <taxon>Sar</taxon>
        <taxon>Alveolata</taxon>
        <taxon>Apicomplexa</taxon>
        <taxon>Aconoidasida</taxon>
        <taxon>Piroplasmida</taxon>
        <taxon>Babesiidae</taxon>
        <taxon>Babesia</taxon>
    </lineage>
</organism>
<keyword evidence="2" id="KW-1133">Transmembrane helix</keyword>
<evidence type="ECO:0000256" key="1">
    <source>
        <dbReference type="SAM" id="MobiDB-lite"/>
    </source>
</evidence>
<dbReference type="GeneID" id="94196353"/>
<dbReference type="Pfam" id="PF12785">
    <property type="entry name" value="VESA1_N"/>
    <property type="match status" value="2"/>
</dbReference>
<evidence type="ECO:0000313" key="4">
    <source>
        <dbReference type="Proteomes" id="UP001497744"/>
    </source>
</evidence>
<comment type="caution">
    <text evidence="3">The sequence shown here is derived from an EMBL/GenBank/DDBJ whole genome shotgun (WGS) entry which is preliminary data.</text>
</comment>
<proteinExistence type="predicted"/>
<keyword evidence="2" id="KW-0812">Transmembrane</keyword>
<dbReference type="InterPro" id="IPR024751">
    <property type="entry name" value="VESA1"/>
</dbReference>